<proteinExistence type="predicted"/>
<keyword evidence="2" id="KW-1185">Reference proteome</keyword>
<organism evidence="1 2">
    <name type="scientific">Sphagnum jensenii</name>
    <dbReference type="NCBI Taxonomy" id="128206"/>
    <lineage>
        <taxon>Eukaryota</taxon>
        <taxon>Viridiplantae</taxon>
        <taxon>Streptophyta</taxon>
        <taxon>Embryophyta</taxon>
        <taxon>Bryophyta</taxon>
        <taxon>Sphagnophytina</taxon>
        <taxon>Sphagnopsida</taxon>
        <taxon>Sphagnales</taxon>
        <taxon>Sphagnaceae</taxon>
        <taxon>Sphagnum</taxon>
    </lineage>
</organism>
<reference evidence="1" key="1">
    <citation type="submission" date="2024-02" db="EMBL/GenBank/DDBJ databases">
        <authorList>
            <consortium name="ELIXIR-Norway"/>
            <consortium name="Elixir Norway"/>
        </authorList>
    </citation>
    <scope>NUCLEOTIDE SEQUENCE</scope>
</reference>
<feature type="non-terminal residue" evidence="1">
    <location>
        <position position="1"/>
    </location>
</feature>
<accession>A0ABP0W775</accession>
<evidence type="ECO:0000313" key="1">
    <source>
        <dbReference type="EMBL" id="CAK9261165.1"/>
    </source>
</evidence>
<sequence length="117" mass="13473">MYGNAHDLLYMLDLRFIGEGLPRGNRLQLEDVLFKFPVDDEPRDSFDETRAQTIGIQWTEFVIATEQEKAEDLTRFKMLANGAKTVLQYWLVDGKDWPDLRQIAIKLFSMATSTVAS</sequence>
<dbReference type="EMBL" id="OZ020108">
    <property type="protein sequence ID" value="CAK9261165.1"/>
    <property type="molecule type" value="Genomic_DNA"/>
</dbReference>
<protein>
    <submittedName>
        <fullName evidence="1">Uncharacterized protein</fullName>
    </submittedName>
</protein>
<dbReference type="Proteomes" id="UP001497444">
    <property type="component" value="Chromosome 13"/>
</dbReference>
<gene>
    <name evidence="1" type="ORF">CSSPJE1EN1_LOCUS6643</name>
</gene>
<evidence type="ECO:0000313" key="2">
    <source>
        <dbReference type="Proteomes" id="UP001497444"/>
    </source>
</evidence>
<name>A0ABP0W775_9BRYO</name>
<feature type="non-terminal residue" evidence="1">
    <location>
        <position position="117"/>
    </location>
</feature>